<dbReference type="PANTHER" id="PTHR30250">
    <property type="entry name" value="PST FAMILY PREDICTED COLANIC ACID TRANSPORTER"/>
    <property type="match status" value="1"/>
</dbReference>
<feature type="transmembrane region" description="Helical" evidence="6">
    <location>
        <begin position="308"/>
        <end position="334"/>
    </location>
</feature>
<feature type="transmembrane region" description="Helical" evidence="6">
    <location>
        <begin position="431"/>
        <end position="447"/>
    </location>
</feature>
<dbReference type="RefSeq" id="WP_108437309.1">
    <property type="nucleotide sequence ID" value="NZ_CP028919.1"/>
</dbReference>
<feature type="transmembrane region" description="Helical" evidence="6">
    <location>
        <begin position="225"/>
        <end position="247"/>
    </location>
</feature>
<dbReference type="PANTHER" id="PTHR30250:SF11">
    <property type="entry name" value="O-ANTIGEN TRANSPORTER-RELATED"/>
    <property type="match status" value="1"/>
</dbReference>
<evidence type="ECO:0000256" key="2">
    <source>
        <dbReference type="ARBA" id="ARBA00022475"/>
    </source>
</evidence>
<keyword evidence="7" id="KW-0614">Plasmid</keyword>
<geneLocation type="plasmid" evidence="7">
    <name>unnamed1</name>
</geneLocation>
<feature type="transmembrane region" description="Helical" evidence="6">
    <location>
        <begin position="184"/>
        <end position="204"/>
    </location>
</feature>
<evidence type="ECO:0000256" key="1">
    <source>
        <dbReference type="ARBA" id="ARBA00004651"/>
    </source>
</evidence>
<sequence length="501" mass="51890">MTEQNSYRSILRSSAIIGAAQIIGVAGGLLRMKAVAVLTGPSGVGLVGLYTSLIQAAAVAAALGSESAGTRQIAASHAEGGEEALGRARRALFWGTLGLALIGLAGFFLAAGWIAEAVVGDPAQATPLRWLSLGVAISVAAGYQTALLTGTRRIADIARIGIGASFLGSLLACGALWMWQQDAILAVVLLPPAVTLLLGCIVIGRIGPAAGRPLGLRALAGEWQGLARLGLAFMLTGVISLLGHLLVRVYVQRELGTEALGHFQAAWTVSSTCLGLVLGAMGTDYFPRLSAVITDRARAVQMVNEQTEVGLLLCAPLLLALLGFAPWVIALLYSAEFAPATDILRFQLLGDLLKVLSWPLGFVIVARGAGSTFVVTESVGMALLIGMVVVGIPLIGLEATGVAFLVTNALYLPLVWWFGGRPIGFRWSRSVKLQAVALVGVAVLVDLCSRYSAPIGAVTGGMAALVFGGLAVIRLSHRVTEGGTVGKVGSVSRTIALWMTR</sequence>
<dbReference type="AlphaFoldDB" id="A0A2S0URU1"/>
<feature type="transmembrane region" description="Helical" evidence="6">
    <location>
        <begin position="401"/>
        <end position="419"/>
    </location>
</feature>
<feature type="transmembrane region" description="Helical" evidence="6">
    <location>
        <begin position="373"/>
        <end position="395"/>
    </location>
</feature>
<reference evidence="7 8" key="1">
    <citation type="submission" date="2018-04" db="EMBL/GenBank/DDBJ databases">
        <title>Genome sequencing of Gemmobacter.</title>
        <authorList>
            <person name="Yi H."/>
            <person name="Baek M.-G."/>
        </authorList>
    </citation>
    <scope>NUCLEOTIDE SEQUENCE [LARGE SCALE GENOMIC DNA]</scope>
    <source>
        <strain evidence="7 8">HYN0069</strain>
        <plasmid evidence="8">Plasmid unnamed1</plasmid>
    </source>
</reference>
<organism evidence="7 8">
    <name type="scientific">Paragemmobacter aquarius</name>
    <dbReference type="NCBI Taxonomy" id="2169400"/>
    <lineage>
        <taxon>Bacteria</taxon>
        <taxon>Pseudomonadati</taxon>
        <taxon>Pseudomonadota</taxon>
        <taxon>Alphaproteobacteria</taxon>
        <taxon>Rhodobacterales</taxon>
        <taxon>Paracoccaceae</taxon>
        <taxon>Paragemmobacter</taxon>
    </lineage>
</organism>
<evidence type="ECO:0000313" key="8">
    <source>
        <dbReference type="Proteomes" id="UP000244496"/>
    </source>
</evidence>
<keyword evidence="3 6" id="KW-0812">Transmembrane</keyword>
<dbReference type="CDD" id="cd13125">
    <property type="entry name" value="MATE_like_10"/>
    <property type="match status" value="1"/>
</dbReference>
<evidence type="ECO:0000256" key="5">
    <source>
        <dbReference type="ARBA" id="ARBA00023136"/>
    </source>
</evidence>
<proteinExistence type="predicted"/>
<keyword evidence="4 6" id="KW-1133">Transmembrane helix</keyword>
<dbReference type="EMBL" id="CP028919">
    <property type="protein sequence ID" value="AWB50500.1"/>
    <property type="molecule type" value="Genomic_DNA"/>
</dbReference>
<accession>A0A2S0URU1</accession>
<protein>
    <submittedName>
        <fullName evidence="7">O-antigen translocase</fullName>
    </submittedName>
</protein>
<evidence type="ECO:0000256" key="6">
    <source>
        <dbReference type="SAM" id="Phobius"/>
    </source>
</evidence>
<feature type="transmembrane region" description="Helical" evidence="6">
    <location>
        <begin position="9"/>
        <end position="30"/>
    </location>
</feature>
<dbReference type="OrthoDB" id="9769862at2"/>
<evidence type="ECO:0000313" key="7">
    <source>
        <dbReference type="EMBL" id="AWB50500.1"/>
    </source>
</evidence>
<feature type="transmembrane region" description="Helical" evidence="6">
    <location>
        <begin position="267"/>
        <end position="287"/>
    </location>
</feature>
<feature type="transmembrane region" description="Helical" evidence="6">
    <location>
        <begin position="91"/>
        <end position="115"/>
    </location>
</feature>
<dbReference type="Proteomes" id="UP000244496">
    <property type="component" value="Plasmid unnamed1"/>
</dbReference>
<gene>
    <name evidence="7" type="ORF">HYN69_17960</name>
</gene>
<keyword evidence="8" id="KW-1185">Reference proteome</keyword>
<feature type="transmembrane region" description="Helical" evidence="6">
    <location>
        <begin position="42"/>
        <end position="63"/>
    </location>
</feature>
<dbReference type="InterPro" id="IPR050833">
    <property type="entry name" value="Poly_Biosynth_Transport"/>
</dbReference>
<dbReference type="GO" id="GO:0009246">
    <property type="term" value="P:enterobacterial common antigen biosynthetic process"/>
    <property type="evidence" value="ECO:0007669"/>
    <property type="project" value="InterPro"/>
</dbReference>
<comment type="subcellular location">
    <subcellularLocation>
        <location evidence="1">Cell membrane</location>
        <topology evidence="1">Multi-pass membrane protein</topology>
    </subcellularLocation>
</comment>
<feature type="transmembrane region" description="Helical" evidence="6">
    <location>
        <begin position="453"/>
        <end position="473"/>
    </location>
</feature>
<dbReference type="InterPro" id="IPR044550">
    <property type="entry name" value="WzxE"/>
</dbReference>
<evidence type="ECO:0000256" key="3">
    <source>
        <dbReference type="ARBA" id="ARBA00022692"/>
    </source>
</evidence>
<dbReference type="KEGG" id="geh:HYN69_17960"/>
<name>A0A2S0URU1_9RHOB</name>
<keyword evidence="5 6" id="KW-0472">Membrane</keyword>
<keyword evidence="2" id="KW-1003">Cell membrane</keyword>
<dbReference type="Pfam" id="PF13440">
    <property type="entry name" value="Polysacc_synt_3"/>
    <property type="match status" value="1"/>
</dbReference>
<evidence type="ECO:0000256" key="4">
    <source>
        <dbReference type="ARBA" id="ARBA00022989"/>
    </source>
</evidence>
<feature type="transmembrane region" description="Helical" evidence="6">
    <location>
        <begin position="160"/>
        <end position="178"/>
    </location>
</feature>
<feature type="transmembrane region" description="Helical" evidence="6">
    <location>
        <begin position="346"/>
        <end position="366"/>
    </location>
</feature>
<feature type="transmembrane region" description="Helical" evidence="6">
    <location>
        <begin position="127"/>
        <end position="148"/>
    </location>
</feature>
<dbReference type="GO" id="GO:0005886">
    <property type="term" value="C:plasma membrane"/>
    <property type="evidence" value="ECO:0007669"/>
    <property type="project" value="UniProtKB-SubCell"/>
</dbReference>